<dbReference type="PANTHER" id="PTHR22907:SF47">
    <property type="entry name" value="CUTICLIN-6"/>
    <property type="match status" value="1"/>
</dbReference>
<proteinExistence type="predicted"/>
<dbReference type="InterPro" id="IPR057475">
    <property type="entry name" value="CUT_C"/>
</dbReference>
<dbReference type="PROSITE" id="PS51034">
    <property type="entry name" value="ZP_2"/>
    <property type="match status" value="1"/>
</dbReference>
<dbReference type="AlphaFoldDB" id="A0A3P7IUA8"/>
<feature type="non-terminal residue" evidence="3">
    <location>
        <position position="234"/>
    </location>
</feature>
<feature type="domain" description="ZP" evidence="2">
    <location>
        <begin position="1"/>
        <end position="164"/>
    </location>
</feature>
<dbReference type="PANTHER" id="PTHR22907">
    <property type="entry name" value="GH04558P"/>
    <property type="match status" value="1"/>
</dbReference>
<reference evidence="3 4" key="1">
    <citation type="submission" date="2018-11" db="EMBL/GenBank/DDBJ databases">
        <authorList>
            <consortium name="Pathogen Informatics"/>
        </authorList>
    </citation>
    <scope>NUCLEOTIDE SEQUENCE [LARGE SCALE GENOMIC DNA]</scope>
</reference>
<gene>
    <name evidence="3" type="ORF">SVUK_LOCUS5707</name>
</gene>
<evidence type="ECO:0000313" key="3">
    <source>
        <dbReference type="EMBL" id="VDM70709.1"/>
    </source>
</evidence>
<dbReference type="InterPro" id="IPR051962">
    <property type="entry name" value="Cuticlin"/>
</dbReference>
<dbReference type="EMBL" id="UYYB01017238">
    <property type="protein sequence ID" value="VDM70709.1"/>
    <property type="molecule type" value="Genomic_DNA"/>
</dbReference>
<keyword evidence="1" id="KW-0732">Signal</keyword>
<dbReference type="SMART" id="SM00241">
    <property type="entry name" value="ZP"/>
    <property type="match status" value="1"/>
</dbReference>
<dbReference type="Proteomes" id="UP000270094">
    <property type="component" value="Unassembled WGS sequence"/>
</dbReference>
<protein>
    <recommendedName>
        <fullName evidence="2">ZP domain-containing protein</fullName>
    </recommendedName>
</protein>
<keyword evidence="4" id="KW-1185">Reference proteome</keyword>
<accession>A0A3P7IUA8</accession>
<evidence type="ECO:0000259" key="2">
    <source>
        <dbReference type="PROSITE" id="PS51034"/>
    </source>
</evidence>
<dbReference type="Pfam" id="PF25301">
    <property type="entry name" value="CUT_C"/>
    <property type="match status" value="1"/>
</dbReference>
<sequence>MTKVDQMVKIQCFYMEADKRVTVPLSVSMITTQFREKMYQMPQCSYTLRKGGPEGEIVRYATLGESVYHRWECIEVEKKDTFGMLVHSCFVDNGHGDRVDILSEKGCGLDAVLLSTPDYDSSLRLAYKPYHVFKYADRPVLQFQCQITLCLKYDGGCDGITPPKNCPSLPGEDGHHHHHGRRRKVISNRLHKIAKAELSKLAREVDGIGTIDVFTDSLTVVDQLPSCPGSVCSL</sequence>
<dbReference type="InterPro" id="IPR001507">
    <property type="entry name" value="ZP_dom"/>
</dbReference>
<organism evidence="3 4">
    <name type="scientific">Strongylus vulgaris</name>
    <name type="common">Blood worm</name>
    <dbReference type="NCBI Taxonomy" id="40348"/>
    <lineage>
        <taxon>Eukaryota</taxon>
        <taxon>Metazoa</taxon>
        <taxon>Ecdysozoa</taxon>
        <taxon>Nematoda</taxon>
        <taxon>Chromadorea</taxon>
        <taxon>Rhabditida</taxon>
        <taxon>Rhabditina</taxon>
        <taxon>Rhabditomorpha</taxon>
        <taxon>Strongyloidea</taxon>
        <taxon>Strongylidae</taxon>
        <taxon>Strongylus</taxon>
    </lineage>
</organism>
<evidence type="ECO:0000313" key="4">
    <source>
        <dbReference type="Proteomes" id="UP000270094"/>
    </source>
</evidence>
<name>A0A3P7IUA8_STRVU</name>
<evidence type="ECO:0000256" key="1">
    <source>
        <dbReference type="ARBA" id="ARBA00022729"/>
    </source>
</evidence>
<dbReference type="OrthoDB" id="6132182at2759"/>